<sequence>MKNTVLAALAVTCMAVPALAQTTPTAPAPGSAMPAATTDTGMKMADTATVKLKYVTVKPADVMSSKLIGTTVYNNKNENVGEVEDLVIENGKTVTGVVVSVGGFLGMGESYVVLDPSTLAISDKDGKWAVHADTDKDTLKNAPKFTYSKKKS</sequence>
<evidence type="ECO:0000259" key="2">
    <source>
        <dbReference type="Pfam" id="PF05239"/>
    </source>
</evidence>
<dbReference type="PANTHER" id="PTHR36505:SF1">
    <property type="entry name" value="BLR1072 PROTEIN"/>
    <property type="match status" value="1"/>
</dbReference>
<dbReference type="RefSeq" id="WP_378973730.1">
    <property type="nucleotide sequence ID" value="NZ_JBHSWN010000001.1"/>
</dbReference>
<keyword evidence="1" id="KW-0732">Signal</keyword>
<feature type="signal peptide" evidence="1">
    <location>
        <begin position="1"/>
        <end position="20"/>
    </location>
</feature>
<dbReference type="EMBL" id="JBHSWN010000001">
    <property type="protein sequence ID" value="MFC6792141.1"/>
    <property type="molecule type" value="Genomic_DNA"/>
</dbReference>
<reference evidence="4" key="1">
    <citation type="journal article" date="2019" name="Int. J. Syst. Evol. Microbiol.">
        <title>The Global Catalogue of Microorganisms (GCM) 10K type strain sequencing project: providing services to taxonomists for standard genome sequencing and annotation.</title>
        <authorList>
            <consortium name="The Broad Institute Genomics Platform"/>
            <consortium name="The Broad Institute Genome Sequencing Center for Infectious Disease"/>
            <person name="Wu L."/>
            <person name="Ma J."/>
        </authorList>
    </citation>
    <scope>NUCLEOTIDE SEQUENCE [LARGE SCALE GENOMIC DNA]</scope>
    <source>
        <strain evidence="4">CCUG 48316</strain>
    </source>
</reference>
<dbReference type="SUPFAM" id="SSF50346">
    <property type="entry name" value="PRC-barrel domain"/>
    <property type="match status" value="1"/>
</dbReference>
<comment type="caution">
    <text evidence="3">The sequence shown here is derived from an EMBL/GenBank/DDBJ whole genome shotgun (WGS) entry which is preliminary data.</text>
</comment>
<organism evidence="3 4">
    <name type="scientific">Methylobacterium komagatae</name>
    <dbReference type="NCBI Taxonomy" id="374425"/>
    <lineage>
        <taxon>Bacteria</taxon>
        <taxon>Pseudomonadati</taxon>
        <taxon>Pseudomonadota</taxon>
        <taxon>Alphaproteobacteria</taxon>
        <taxon>Hyphomicrobiales</taxon>
        <taxon>Methylobacteriaceae</taxon>
        <taxon>Methylobacterium</taxon>
    </lineage>
</organism>
<dbReference type="Proteomes" id="UP001596292">
    <property type="component" value="Unassembled WGS sequence"/>
</dbReference>
<dbReference type="InterPro" id="IPR011033">
    <property type="entry name" value="PRC_barrel-like_sf"/>
</dbReference>
<dbReference type="Gene3D" id="2.30.30.240">
    <property type="entry name" value="PRC-barrel domain"/>
    <property type="match status" value="1"/>
</dbReference>
<dbReference type="PANTHER" id="PTHR36505">
    <property type="entry name" value="BLR1072 PROTEIN"/>
    <property type="match status" value="1"/>
</dbReference>
<evidence type="ECO:0000313" key="3">
    <source>
        <dbReference type="EMBL" id="MFC6792141.1"/>
    </source>
</evidence>
<evidence type="ECO:0000313" key="4">
    <source>
        <dbReference type="Proteomes" id="UP001596292"/>
    </source>
</evidence>
<gene>
    <name evidence="3" type="ORF">ACFQE0_22710</name>
</gene>
<feature type="domain" description="PRC-barrel" evidence="2">
    <location>
        <begin position="65"/>
        <end position="138"/>
    </location>
</feature>
<dbReference type="InterPro" id="IPR027275">
    <property type="entry name" value="PRC-brl_dom"/>
</dbReference>
<protein>
    <submittedName>
        <fullName evidence="3">PRC-barrel domain-containing protein</fullName>
    </submittedName>
</protein>
<feature type="chain" id="PRO_5046990233" evidence="1">
    <location>
        <begin position="21"/>
        <end position="152"/>
    </location>
</feature>
<keyword evidence="4" id="KW-1185">Reference proteome</keyword>
<dbReference type="Pfam" id="PF05239">
    <property type="entry name" value="PRC"/>
    <property type="match status" value="1"/>
</dbReference>
<evidence type="ECO:0000256" key="1">
    <source>
        <dbReference type="SAM" id="SignalP"/>
    </source>
</evidence>
<proteinExistence type="predicted"/>
<accession>A0ABW2BQ55</accession>
<name>A0ABW2BQ55_9HYPH</name>